<feature type="region of interest" description="Disordered" evidence="1">
    <location>
        <begin position="170"/>
        <end position="210"/>
    </location>
</feature>
<evidence type="ECO:0000313" key="4">
    <source>
        <dbReference type="WBParaSite" id="Pan_g15583.t1"/>
    </source>
</evidence>
<feature type="chain" id="PRO_5028939700" evidence="2">
    <location>
        <begin position="25"/>
        <end position="574"/>
    </location>
</feature>
<feature type="signal peptide" evidence="2">
    <location>
        <begin position="1"/>
        <end position="24"/>
    </location>
</feature>
<feature type="compositionally biased region" description="Low complexity" evidence="1">
    <location>
        <begin position="184"/>
        <end position="198"/>
    </location>
</feature>
<evidence type="ECO:0000313" key="3">
    <source>
        <dbReference type="Proteomes" id="UP000492821"/>
    </source>
</evidence>
<keyword evidence="2" id="KW-0732">Signal</keyword>
<reference evidence="4" key="2">
    <citation type="submission" date="2020-10" db="UniProtKB">
        <authorList>
            <consortium name="WormBaseParasite"/>
        </authorList>
    </citation>
    <scope>IDENTIFICATION</scope>
</reference>
<accession>A0A7E4V2C7</accession>
<keyword evidence="3" id="KW-1185">Reference proteome</keyword>
<organism evidence="3 4">
    <name type="scientific">Panagrellus redivivus</name>
    <name type="common">Microworm</name>
    <dbReference type="NCBI Taxonomy" id="6233"/>
    <lineage>
        <taxon>Eukaryota</taxon>
        <taxon>Metazoa</taxon>
        <taxon>Ecdysozoa</taxon>
        <taxon>Nematoda</taxon>
        <taxon>Chromadorea</taxon>
        <taxon>Rhabditida</taxon>
        <taxon>Tylenchina</taxon>
        <taxon>Panagrolaimomorpha</taxon>
        <taxon>Panagrolaimoidea</taxon>
        <taxon>Panagrolaimidae</taxon>
        <taxon>Panagrellus</taxon>
    </lineage>
</organism>
<dbReference type="AlphaFoldDB" id="A0A7E4V2C7"/>
<dbReference type="WBParaSite" id="Pan_g15583.t1">
    <property type="protein sequence ID" value="Pan_g15583.t1"/>
    <property type="gene ID" value="Pan_g15583"/>
</dbReference>
<dbReference type="Proteomes" id="UP000492821">
    <property type="component" value="Unassembled WGS sequence"/>
</dbReference>
<feature type="compositionally biased region" description="Polar residues" evidence="1">
    <location>
        <begin position="199"/>
        <end position="210"/>
    </location>
</feature>
<proteinExistence type="predicted"/>
<sequence length="574" mass="63053">MKVRYLLSLIFGIFVLPCIQSAPAVPPAASTQPPVFQIAQKLLSNIGRFPTAIQEGMTGKTGEIRKIVSSALGGGLIGQLVENPILAAGNFGIDLDQFGINKTMLEKSMGVDGSVQNNLLPMTNKGELLFSNQLTSPAPSTPAKPEPLYIDGQIVRPENEQAVLTAILGEEERRSAPSSLNNNRAPAPGGRQRPAAQQSSSGYYDSNTEQFYKGQNQKKAITRRPMYLNNNYKDKVVVVTPSPVVPAPPPTTTTPSPPEDLLSSVMPFFNTPKIVPTEEYIDAFDSPNSVVEAVNRVNSGNGEIRRAPMATTPSYEMDAMQAKLVSLEKTLNDRLEMLAKQHNAEKDVKVEKILETIKFGKTSRLSALQKSLRYSPSMTHDDLRLDTHPLSVVPPSECTCVPVKLNNLKGRWVQVLGSTALSARLESTIGALFNTTPTGLDCGQVQISPERDFEPAYAHFVWGFRLSKATNVVRLPGNIFASENDQLTMRIVDFNDEITDIPLCIHKADERQRYLVISASDRCREAALLVKSPEEFFRNTDAELTSFLQKKISEDEIDRMELVEHVDACSAAPK</sequence>
<evidence type="ECO:0000256" key="2">
    <source>
        <dbReference type="SAM" id="SignalP"/>
    </source>
</evidence>
<name>A0A7E4V2C7_PANRE</name>
<reference evidence="3" key="1">
    <citation type="journal article" date="2013" name="Genetics">
        <title>The draft genome and transcriptome of Panagrellus redivivus are shaped by the harsh demands of a free-living lifestyle.</title>
        <authorList>
            <person name="Srinivasan J."/>
            <person name="Dillman A.R."/>
            <person name="Macchietto M.G."/>
            <person name="Heikkinen L."/>
            <person name="Lakso M."/>
            <person name="Fracchia K.M."/>
            <person name="Antoshechkin I."/>
            <person name="Mortazavi A."/>
            <person name="Wong G."/>
            <person name="Sternberg P.W."/>
        </authorList>
    </citation>
    <scope>NUCLEOTIDE SEQUENCE [LARGE SCALE GENOMIC DNA]</scope>
    <source>
        <strain evidence="3">MT8872</strain>
    </source>
</reference>
<evidence type="ECO:0000256" key="1">
    <source>
        <dbReference type="SAM" id="MobiDB-lite"/>
    </source>
</evidence>
<protein>
    <submittedName>
        <fullName evidence="4">SUN domain-containing protein</fullName>
    </submittedName>
</protein>